<evidence type="ECO:0000256" key="1">
    <source>
        <dbReference type="ARBA" id="ARBA00034491"/>
    </source>
</evidence>
<dbReference type="AlphaFoldDB" id="A0AAD5Y6P4"/>
<dbReference type="GO" id="GO:0006406">
    <property type="term" value="P:mRNA export from nucleus"/>
    <property type="evidence" value="ECO:0007669"/>
    <property type="project" value="UniProtKB-UniRule"/>
</dbReference>
<evidence type="ECO:0000256" key="2">
    <source>
        <dbReference type="RuleBase" id="RU369057"/>
    </source>
</evidence>
<evidence type="ECO:0000313" key="4">
    <source>
        <dbReference type="Proteomes" id="UP001210925"/>
    </source>
</evidence>
<dbReference type="SMART" id="SM01385">
    <property type="entry name" value="DSS1_SEM1"/>
    <property type="match status" value="1"/>
</dbReference>
<dbReference type="InterPro" id="IPR007834">
    <property type="entry name" value="DSS1_SEM1"/>
</dbReference>
<proteinExistence type="inferred from homology"/>
<dbReference type="EMBL" id="JADGKB010000004">
    <property type="protein sequence ID" value="KAJ3261706.1"/>
    <property type="molecule type" value="Genomic_DNA"/>
</dbReference>
<comment type="caution">
    <text evidence="3">The sequence shown here is derived from an EMBL/GenBank/DDBJ whole genome shotgun (WGS) entry which is preliminary data.</text>
</comment>
<keyword evidence="4" id="KW-1185">Reference proteome</keyword>
<protein>
    <recommendedName>
        <fullName evidence="2">26S proteasome complex subunit SEM1</fullName>
    </recommendedName>
</protein>
<comment type="subcellular location">
    <subcellularLocation>
        <location evidence="2">Nucleus</location>
    </subcellularLocation>
</comment>
<name>A0AAD5Y6P4_9FUNG</name>
<accession>A0AAD5Y6P4</accession>
<gene>
    <name evidence="3" type="ORF">HK103_004657</name>
</gene>
<dbReference type="Proteomes" id="UP001210925">
    <property type="component" value="Unassembled WGS sequence"/>
</dbReference>
<keyword evidence="2" id="KW-0539">Nucleus</keyword>
<organism evidence="3 4">
    <name type="scientific">Boothiomyces macroporosus</name>
    <dbReference type="NCBI Taxonomy" id="261099"/>
    <lineage>
        <taxon>Eukaryota</taxon>
        <taxon>Fungi</taxon>
        <taxon>Fungi incertae sedis</taxon>
        <taxon>Chytridiomycota</taxon>
        <taxon>Chytridiomycota incertae sedis</taxon>
        <taxon>Chytridiomycetes</taxon>
        <taxon>Rhizophydiales</taxon>
        <taxon>Terramycetaceae</taxon>
        <taxon>Boothiomyces</taxon>
    </lineage>
</organism>
<comment type="similarity">
    <text evidence="1 2">Belongs to the DSS1/SEM1 family.</text>
</comment>
<dbReference type="Pfam" id="PF05160">
    <property type="entry name" value="DSS1_SEM1"/>
    <property type="match status" value="1"/>
</dbReference>
<dbReference type="PANTHER" id="PTHR16771">
    <property type="entry name" value="26 PROTEASOME COMPLEX SUBUNIT DSS1"/>
    <property type="match status" value="1"/>
</dbReference>
<dbReference type="GO" id="GO:0005634">
    <property type="term" value="C:nucleus"/>
    <property type="evidence" value="ECO:0007669"/>
    <property type="project" value="UniProtKB-SubCell"/>
</dbReference>
<dbReference type="GO" id="GO:0000724">
    <property type="term" value="P:double-strand break repair via homologous recombination"/>
    <property type="evidence" value="ECO:0007669"/>
    <property type="project" value="TreeGrafter"/>
</dbReference>
<dbReference type="GO" id="GO:0008541">
    <property type="term" value="C:proteasome regulatory particle, lid subcomplex"/>
    <property type="evidence" value="ECO:0007669"/>
    <property type="project" value="UniProtKB-UniRule"/>
</dbReference>
<sequence>MTNKQQLLKDDDEFQEFDIQDWNVDQKETMDSQLWIEDWDNDSFEDPFSLQLRAELLKYQEKQKSGQ</sequence>
<comment type="function">
    <text evidence="2">Component of the 26S proteasome, a multiprotein complex involved in the ATP-dependent degradation of ubiquitinated proteins.</text>
</comment>
<reference evidence="3" key="1">
    <citation type="submission" date="2020-05" db="EMBL/GenBank/DDBJ databases">
        <title>Phylogenomic resolution of chytrid fungi.</title>
        <authorList>
            <person name="Stajich J.E."/>
            <person name="Amses K."/>
            <person name="Simmons R."/>
            <person name="Seto K."/>
            <person name="Myers J."/>
            <person name="Bonds A."/>
            <person name="Quandt C.A."/>
            <person name="Barry K."/>
            <person name="Liu P."/>
            <person name="Grigoriev I."/>
            <person name="Longcore J.E."/>
            <person name="James T.Y."/>
        </authorList>
    </citation>
    <scope>NUCLEOTIDE SEQUENCE</scope>
    <source>
        <strain evidence="3">PLAUS21</strain>
    </source>
</reference>
<dbReference type="GO" id="GO:0043248">
    <property type="term" value="P:proteasome assembly"/>
    <property type="evidence" value="ECO:0007669"/>
    <property type="project" value="UniProtKB-UniRule"/>
</dbReference>
<keyword evidence="2" id="KW-0647">Proteasome</keyword>
<evidence type="ECO:0000313" key="3">
    <source>
        <dbReference type="EMBL" id="KAJ3261706.1"/>
    </source>
</evidence>
<dbReference type="PANTHER" id="PTHR16771:SF0">
    <property type="entry name" value="26S PROTEASOME COMPLEX SUBUNIT SEM1"/>
    <property type="match status" value="1"/>
</dbReference>